<keyword evidence="2" id="KW-0472">Membrane</keyword>
<dbReference type="Pfam" id="PF20843">
    <property type="entry name" value="Rax2_3"/>
    <property type="match status" value="1"/>
</dbReference>
<dbReference type="SUPFAM" id="SSF50965">
    <property type="entry name" value="Galactose oxidase, central domain"/>
    <property type="match status" value="1"/>
</dbReference>
<keyword evidence="3" id="KW-0732">Signal</keyword>
<evidence type="ECO:0000256" key="1">
    <source>
        <dbReference type="SAM" id="MobiDB-lite"/>
    </source>
</evidence>
<evidence type="ECO:0000259" key="4">
    <source>
        <dbReference type="Pfam" id="PF12768"/>
    </source>
</evidence>
<dbReference type="PANTHER" id="PTHR31778:SF2">
    <property type="entry name" value="BUD SITE SELECTION PROTEIN RAX2"/>
    <property type="match status" value="1"/>
</dbReference>
<dbReference type="InterPro" id="IPR048265">
    <property type="entry name" value="Rax2-like_third"/>
</dbReference>
<keyword evidence="8" id="KW-1185">Reference proteome</keyword>
<feature type="domain" description="Rax2-like second" evidence="5">
    <location>
        <begin position="226"/>
        <end position="372"/>
    </location>
</feature>
<feature type="chain" id="PRO_5047128386" evidence="3">
    <location>
        <begin position="32"/>
        <end position="1221"/>
    </location>
</feature>
<proteinExistence type="predicted"/>
<dbReference type="InterPro" id="IPR024982">
    <property type="entry name" value="Rax2-like_C"/>
</dbReference>
<evidence type="ECO:0000259" key="6">
    <source>
        <dbReference type="Pfam" id="PF20843"/>
    </source>
</evidence>
<sequence>MRFHSSSPGSPAGRLVLLLLTSLYAVPLCAAVNFTAATSLNLDLDSLGHVALAGNFDAVSVYEWVGQNQATYTLNGSQSILSRFPNGVFAHIAQGDANINAMCPWVKDGQLQGIVIGGNFTSLDNQAAQGVALFNPNTSQVTPISGLTGSVKSLYCDSESGIVYMGGFFNGENSTNAIAWADDKFKDLPFAGFNGPVYSIVKDYDGHLLFGGKFDGLGNTSSPAQKDKQVIPLGAGNITASGSSSTDGFGDPKNIVCKTGQGGSGNVWLLEDNTAGYWKAEFQFGFQPTKLRLYNTNQDGRGTQTWRYTALPDNGIMNFTYIDSDGKNKSCDARCPLPQGNTTYQDFRFVNKVGMNSFRIDISAWYGSGAGLAGIELYQDDIYAFAINSFNEPTCTSVNQSAQATTTGDWQIEPSHSSSSEWLSVNFTAGETVNSSSASVVFEPNIPEAGDYTVLLYTPGCKQDDSCDQRGIVNITGTVRNSSSTSSSAPISTTLYQTNYYDKYDTIYYGYIDEISGSFRPSITLTPADGQTGPLNVVAQRMRFELMSANSGGLNGIYEYDPSMGTVSEDLSTSAINAAGKSLGDEAVINAMVTDSNAVFLGGNFSSTNVSNIFAIRDNTSVALADRGLNAEVHALYLNGSELYIGGNFTNTADNNFEGLAGVAMYSISDNTWSALGAGVQGSVISIVPLQLNLTSGSPEYVIAVSGDITEVNAFGSNETFAVEGVALWSPSRKNWVHNLEIASISVAGRFSAMTEVPGTEPLYAGSISSQSVEARGIVSLLEDDDTLGLSPYFIDVTKNTISNSSGVTTAMVYDENNINVTILGGQFTATSSNGTTFYNLIFMDSANNNAVTGLTNELNATATVKTLATSGTTLYVGGQFRGNLTSAQIDGLLVWDLQNSQAASTQPQSLVKDDGQVSVNAVAPRPSSSSVFVGGDFDSAGAFGCPALCVYATDRGQWTSPGGSIEGSVSSLYWVSQHQLMVAGNITVGGNTTTLALFNAKQSNFQTVDGASNVPGVVNSMTAANSDGSRFWIAGTATNGSSFVMLTASDPADWKSIGWALGADSVVKGIQVLPVSKNHDSSDKIDKDKVLVVLGDINLPNVGKVSAAVYNGTEFSPFILSTQGNNQGSLSQIFVQNPQNVFKSNGDKLALGLVVLVSLAIALGLTMAIVVTGIIAERIRRRKEGYMPAPTSMGDKHTNLNRIPPEHILGNLDNPGQERL</sequence>
<dbReference type="Proteomes" id="UP001363622">
    <property type="component" value="Unassembled WGS sequence"/>
</dbReference>
<feature type="transmembrane region" description="Helical" evidence="2">
    <location>
        <begin position="1150"/>
        <end position="1177"/>
    </location>
</feature>
<accession>A0ABR1KS64</accession>
<evidence type="ECO:0000256" key="2">
    <source>
        <dbReference type="SAM" id="Phobius"/>
    </source>
</evidence>
<dbReference type="EMBL" id="JBBPHU010000003">
    <property type="protein sequence ID" value="KAK7520252.1"/>
    <property type="molecule type" value="Genomic_DNA"/>
</dbReference>
<dbReference type="Pfam" id="PF20842">
    <property type="entry name" value="Rax2_2"/>
    <property type="match status" value="1"/>
</dbReference>
<evidence type="ECO:0000313" key="7">
    <source>
        <dbReference type="EMBL" id="KAK7520252.1"/>
    </source>
</evidence>
<feature type="domain" description="Rax2-like C-terminal" evidence="4">
    <location>
        <begin position="893"/>
        <end position="1145"/>
    </location>
</feature>
<keyword evidence="2" id="KW-1133">Transmembrane helix</keyword>
<protein>
    <submittedName>
        <fullName evidence="7">Cortical protein marker for cell polarity-domain-containing protein</fullName>
    </submittedName>
</protein>
<keyword evidence="2" id="KW-0812">Transmembrane</keyword>
<comment type="caution">
    <text evidence="7">The sequence shown here is derived from an EMBL/GenBank/DDBJ whole genome shotgun (WGS) entry which is preliminary data.</text>
</comment>
<reference evidence="7 8" key="1">
    <citation type="submission" date="2024-04" db="EMBL/GenBank/DDBJ databases">
        <title>Phyllosticta paracitricarpa is synonymous to the EU quarantine fungus P. citricarpa based on phylogenomic analyses.</title>
        <authorList>
            <consortium name="Lawrence Berkeley National Laboratory"/>
            <person name="Van Ingen-Buijs V.A."/>
            <person name="Van Westerhoven A.C."/>
            <person name="Haridas S."/>
            <person name="Skiadas P."/>
            <person name="Martin F."/>
            <person name="Groenewald J.Z."/>
            <person name="Crous P.W."/>
            <person name="Seidl M.F."/>
        </authorList>
    </citation>
    <scope>NUCLEOTIDE SEQUENCE [LARGE SCALE GENOMIC DNA]</scope>
    <source>
        <strain evidence="7 8">CBS 123371</strain>
    </source>
</reference>
<dbReference type="Pfam" id="PF12768">
    <property type="entry name" value="Rax2"/>
    <property type="match status" value="1"/>
</dbReference>
<dbReference type="PANTHER" id="PTHR31778">
    <property type="entry name" value="BUD SITE SELECTION PROTEIN RAX2"/>
    <property type="match status" value="1"/>
</dbReference>
<feature type="domain" description="Rax2-like third" evidence="6">
    <location>
        <begin position="383"/>
        <end position="546"/>
    </location>
</feature>
<feature type="signal peptide" evidence="3">
    <location>
        <begin position="1"/>
        <end position="31"/>
    </location>
</feature>
<dbReference type="InterPro" id="IPR011043">
    <property type="entry name" value="Gal_Oxase/kelch_b-propeller"/>
</dbReference>
<dbReference type="InterPro" id="IPR048266">
    <property type="entry name" value="Rax2-like_second"/>
</dbReference>
<evidence type="ECO:0000313" key="8">
    <source>
        <dbReference type="Proteomes" id="UP001363622"/>
    </source>
</evidence>
<evidence type="ECO:0000256" key="3">
    <source>
        <dbReference type="SAM" id="SignalP"/>
    </source>
</evidence>
<feature type="region of interest" description="Disordered" evidence="1">
    <location>
        <begin position="1187"/>
        <end position="1221"/>
    </location>
</feature>
<evidence type="ECO:0000259" key="5">
    <source>
        <dbReference type="Pfam" id="PF20842"/>
    </source>
</evidence>
<name>A0ABR1KS64_9PEZI</name>
<gene>
    <name evidence="7" type="ORF">IWZ03DRAFT_133607</name>
</gene>
<organism evidence="7 8">
    <name type="scientific">Phyllosticta citriasiana</name>
    <dbReference type="NCBI Taxonomy" id="595635"/>
    <lineage>
        <taxon>Eukaryota</taxon>
        <taxon>Fungi</taxon>
        <taxon>Dikarya</taxon>
        <taxon>Ascomycota</taxon>
        <taxon>Pezizomycotina</taxon>
        <taxon>Dothideomycetes</taxon>
        <taxon>Dothideomycetes incertae sedis</taxon>
        <taxon>Botryosphaeriales</taxon>
        <taxon>Phyllostictaceae</taxon>
        <taxon>Phyllosticta</taxon>
    </lineage>
</organism>
<dbReference type="SUPFAM" id="SSF75011">
    <property type="entry name" value="3-carboxy-cis,cis-mucoante lactonizing enzyme"/>
    <property type="match status" value="1"/>
</dbReference>